<reference evidence="2" key="1">
    <citation type="submission" date="2022-10" db="EMBL/GenBank/DDBJ databases">
        <authorList>
            <person name="Hyden B.L."/>
            <person name="Feng K."/>
            <person name="Yates T."/>
            <person name="Jawdy S."/>
            <person name="Smart L.B."/>
            <person name="Muchero W."/>
        </authorList>
    </citation>
    <scope>NUCLEOTIDE SEQUENCE</scope>
    <source>
        <tissue evidence="2">Shoot tip</tissue>
    </source>
</reference>
<evidence type="ECO:0000313" key="3">
    <source>
        <dbReference type="Proteomes" id="UP001141253"/>
    </source>
</evidence>
<dbReference type="PANTHER" id="PTHR48161">
    <property type="entry name" value="BNACNNG12870D PROTEIN"/>
    <property type="match status" value="1"/>
</dbReference>
<protein>
    <submittedName>
        <fullName evidence="2">Uncharacterized protein</fullName>
    </submittedName>
</protein>
<keyword evidence="1" id="KW-0812">Transmembrane</keyword>
<gene>
    <name evidence="2" type="ORF">OIU77_015170</name>
</gene>
<dbReference type="Proteomes" id="UP001141253">
    <property type="component" value="Unassembled WGS sequence"/>
</dbReference>
<keyword evidence="1" id="KW-0472">Membrane</keyword>
<dbReference type="EMBL" id="JAPFFI010000026">
    <property type="protein sequence ID" value="KAJ6309367.1"/>
    <property type="molecule type" value="Genomic_DNA"/>
</dbReference>
<evidence type="ECO:0000256" key="1">
    <source>
        <dbReference type="SAM" id="Phobius"/>
    </source>
</evidence>
<feature type="transmembrane region" description="Helical" evidence="1">
    <location>
        <begin position="77"/>
        <end position="97"/>
    </location>
</feature>
<sequence>MGLRGRYDDWFLSEARSGTLLREGRLVSRASRDFVDFGPPNPATDEKALWSKGKRVRCHAPGLPKVPTTNIRRGSSFVTIIINIIIVIMIVMVGSALKPSTNTVH</sequence>
<comment type="caution">
    <text evidence="2">The sequence shown here is derived from an EMBL/GenBank/DDBJ whole genome shotgun (WGS) entry which is preliminary data.</text>
</comment>
<reference evidence="2" key="2">
    <citation type="journal article" date="2023" name="Int. J. Mol. Sci.">
        <title>De Novo Assembly and Annotation of 11 Diverse Shrub Willow (Salix) Genomes Reveals Novel Gene Organization in Sex-Linked Regions.</title>
        <authorList>
            <person name="Hyden B."/>
            <person name="Feng K."/>
            <person name="Yates T.B."/>
            <person name="Jawdy S."/>
            <person name="Cereghino C."/>
            <person name="Smart L.B."/>
            <person name="Muchero W."/>
        </authorList>
    </citation>
    <scope>NUCLEOTIDE SEQUENCE</scope>
    <source>
        <tissue evidence="2">Shoot tip</tissue>
    </source>
</reference>
<dbReference type="PANTHER" id="PTHR48161:SF2">
    <property type="entry name" value="ORF122B PROTEIN"/>
    <property type="match status" value="1"/>
</dbReference>
<evidence type="ECO:0000313" key="2">
    <source>
        <dbReference type="EMBL" id="KAJ6309367.1"/>
    </source>
</evidence>
<accession>A0ABQ8ZSI0</accession>
<organism evidence="2 3">
    <name type="scientific">Salix suchowensis</name>
    <dbReference type="NCBI Taxonomy" id="1278906"/>
    <lineage>
        <taxon>Eukaryota</taxon>
        <taxon>Viridiplantae</taxon>
        <taxon>Streptophyta</taxon>
        <taxon>Embryophyta</taxon>
        <taxon>Tracheophyta</taxon>
        <taxon>Spermatophyta</taxon>
        <taxon>Magnoliopsida</taxon>
        <taxon>eudicotyledons</taxon>
        <taxon>Gunneridae</taxon>
        <taxon>Pentapetalae</taxon>
        <taxon>rosids</taxon>
        <taxon>fabids</taxon>
        <taxon>Malpighiales</taxon>
        <taxon>Salicaceae</taxon>
        <taxon>Saliceae</taxon>
        <taxon>Salix</taxon>
    </lineage>
</organism>
<name>A0ABQ8ZSI0_9ROSI</name>
<proteinExistence type="predicted"/>
<keyword evidence="1" id="KW-1133">Transmembrane helix</keyword>
<keyword evidence="3" id="KW-1185">Reference proteome</keyword>